<dbReference type="PANTHER" id="PTHR30349:SF77">
    <property type="entry name" value="TYROSINE RECOMBINASE XERC"/>
    <property type="match status" value="1"/>
</dbReference>
<protein>
    <recommendedName>
        <fullName evidence="10 11">Tyrosine recombinase XerC</fullName>
    </recommendedName>
</protein>
<dbReference type="GO" id="GO:0006313">
    <property type="term" value="P:DNA transposition"/>
    <property type="evidence" value="ECO:0007669"/>
    <property type="project" value="UniProtKB-UniRule"/>
</dbReference>
<dbReference type="NCBIfam" id="TIGR02224">
    <property type="entry name" value="recomb_XerC"/>
    <property type="match status" value="1"/>
</dbReference>
<keyword evidence="8 10" id="KW-0233">DNA recombination</keyword>
<dbReference type="InterPro" id="IPR010998">
    <property type="entry name" value="Integrase_recombinase_N"/>
</dbReference>
<feature type="domain" description="Core-binding (CB)" evidence="13">
    <location>
        <begin position="3"/>
        <end position="90"/>
    </location>
</feature>
<dbReference type="NCBIfam" id="NF040815">
    <property type="entry name" value="recomb_XerA_Arch"/>
    <property type="match status" value="1"/>
</dbReference>
<sequence>MTATTNKYLKLFIEYLRVERQYSAETIKAYRSDINQVLDFLNVEDEQKDILDMDQLDVRVYLAKRYEANDSSRTIARKVSSLRAFFQFMIRNELTDNNPFADVQLKKAGQHLPRHFFEAEMKKILAYVEEGEKPQDVRNRLIIETLYDAGLRVSELANLKLSDVDLTNRIIMVTGKGNKMRALPYGDYLAAAFKQYLQNARPALLASKVDYQGYVFLNQKGQPLTASGIEYILKKIASAAGITQAVSAHMFRHTFATDLLNHGADLRSVQSLLGHSNLSTTQIYTHVTTQDLQKSYRNFFPRA</sequence>
<evidence type="ECO:0000256" key="7">
    <source>
        <dbReference type="ARBA" id="ARBA00023125"/>
    </source>
</evidence>
<dbReference type="InterPro" id="IPR004107">
    <property type="entry name" value="Integrase_SAM-like_N"/>
</dbReference>
<feature type="domain" description="Tyr recombinase" evidence="12">
    <location>
        <begin position="111"/>
        <end position="297"/>
    </location>
</feature>
<feature type="active site" evidence="10">
    <location>
        <position position="252"/>
    </location>
</feature>
<dbReference type="STRING" id="1329250.WOSG25_021290"/>
<dbReference type="SUPFAM" id="SSF56349">
    <property type="entry name" value="DNA breaking-rejoining enzymes"/>
    <property type="match status" value="1"/>
</dbReference>
<dbReference type="PANTHER" id="PTHR30349">
    <property type="entry name" value="PHAGE INTEGRASE-RELATED"/>
    <property type="match status" value="1"/>
</dbReference>
<feature type="active site" evidence="10">
    <location>
        <position position="152"/>
    </location>
</feature>
<organism evidence="14 15">
    <name type="scientific">Weissella oryzae (strain DSM 25784 / JCM 18191 / LMG 30913 / SG25)</name>
    <dbReference type="NCBI Taxonomy" id="1329250"/>
    <lineage>
        <taxon>Bacteria</taxon>
        <taxon>Bacillati</taxon>
        <taxon>Bacillota</taxon>
        <taxon>Bacilli</taxon>
        <taxon>Lactobacillales</taxon>
        <taxon>Lactobacillaceae</taxon>
        <taxon>Weissella</taxon>
    </lineage>
</organism>
<evidence type="ECO:0000256" key="2">
    <source>
        <dbReference type="ARBA" id="ARBA00006657"/>
    </source>
</evidence>
<dbReference type="InterPro" id="IPR023009">
    <property type="entry name" value="Tyrosine_recombinase_XerC/XerD"/>
</dbReference>
<dbReference type="Pfam" id="PF00589">
    <property type="entry name" value="Phage_integrase"/>
    <property type="match status" value="1"/>
</dbReference>
<reference evidence="15" key="1">
    <citation type="journal article" date="2014" name="Genome Announc.">
        <title>Draft genome sequence of Weissella oryzae SG25T, isolated from fermented rice grains.</title>
        <authorList>
            <person name="Tanizawa Y."/>
            <person name="Fujisawa T."/>
            <person name="Mochizuki T."/>
            <person name="Kaminuma E."/>
            <person name="Suzuki Y."/>
            <person name="Nakamura Y."/>
            <person name="Tohno M."/>
        </authorList>
    </citation>
    <scope>NUCLEOTIDE SEQUENCE [LARGE SCALE GENOMIC DNA]</scope>
    <source>
        <strain evidence="15">DSM 25784 / JCM 18191 / LMG 30913 / SG25</strain>
    </source>
</reference>
<dbReference type="HAMAP" id="MF_01808">
    <property type="entry name" value="Recomb_XerC_XerD"/>
    <property type="match status" value="1"/>
</dbReference>
<evidence type="ECO:0000256" key="8">
    <source>
        <dbReference type="ARBA" id="ARBA00023172"/>
    </source>
</evidence>
<dbReference type="Pfam" id="PF02899">
    <property type="entry name" value="Phage_int_SAM_1"/>
    <property type="match status" value="1"/>
</dbReference>
<dbReference type="Proteomes" id="UP000030643">
    <property type="component" value="Unassembled WGS sequence"/>
</dbReference>
<evidence type="ECO:0000256" key="11">
    <source>
        <dbReference type="NCBIfam" id="TIGR02224"/>
    </source>
</evidence>
<dbReference type="NCBIfam" id="NF001399">
    <property type="entry name" value="PRK00283.1"/>
    <property type="match status" value="1"/>
</dbReference>
<feature type="active site" description="O-(3'-phospho-DNA)-tyrosine intermediate" evidence="10">
    <location>
        <position position="284"/>
    </location>
</feature>
<comment type="function">
    <text evidence="10">Site-specific tyrosine recombinase, which acts by catalyzing the cutting and rejoining of the recombining DNA molecules. The XerC-XerD complex is essential to convert dimers of the bacterial chromosome into monomers to permit their segregation at cell division. It also contributes to the segregational stability of plasmids.</text>
</comment>
<keyword evidence="9 10" id="KW-0131">Cell cycle</keyword>
<dbReference type="eggNOG" id="COG4974">
    <property type="taxonomic scope" value="Bacteria"/>
</dbReference>
<dbReference type="GO" id="GO:0005737">
    <property type="term" value="C:cytoplasm"/>
    <property type="evidence" value="ECO:0007669"/>
    <property type="project" value="UniProtKB-SubCell"/>
</dbReference>
<gene>
    <name evidence="14" type="primary">codV</name>
    <name evidence="10" type="synonym">xerC</name>
    <name evidence="14" type="ORF">WOSG25_021290</name>
</gene>
<dbReference type="GO" id="GO:0007059">
    <property type="term" value="P:chromosome segregation"/>
    <property type="evidence" value="ECO:0007669"/>
    <property type="project" value="UniProtKB-UniRule"/>
</dbReference>
<evidence type="ECO:0000256" key="9">
    <source>
        <dbReference type="ARBA" id="ARBA00023306"/>
    </source>
</evidence>
<comment type="subunit">
    <text evidence="10">Forms a cyclic heterotetrameric complex composed of two molecules of XerC and two molecules of XerD.</text>
</comment>
<evidence type="ECO:0000259" key="13">
    <source>
        <dbReference type="PROSITE" id="PS51900"/>
    </source>
</evidence>
<dbReference type="OrthoDB" id="9801717at2"/>
<dbReference type="InterPro" id="IPR044068">
    <property type="entry name" value="CB"/>
</dbReference>
<dbReference type="InterPro" id="IPR011931">
    <property type="entry name" value="Recomb_XerC"/>
</dbReference>
<keyword evidence="6 10" id="KW-0229">DNA integration</keyword>
<dbReference type="EMBL" id="DF820485">
    <property type="protein sequence ID" value="GAK30332.1"/>
    <property type="molecule type" value="Genomic_DNA"/>
</dbReference>
<dbReference type="RefSeq" id="WP_027698448.1">
    <property type="nucleotide sequence ID" value="NZ_DF820485.1"/>
</dbReference>
<name>A0A069CSI0_WEIOS</name>
<evidence type="ECO:0000256" key="1">
    <source>
        <dbReference type="ARBA" id="ARBA00004496"/>
    </source>
</evidence>
<dbReference type="Gene3D" id="1.10.150.130">
    <property type="match status" value="1"/>
</dbReference>
<proteinExistence type="inferred from homology"/>
<feature type="active site" evidence="10">
    <location>
        <position position="249"/>
    </location>
</feature>
<evidence type="ECO:0000256" key="6">
    <source>
        <dbReference type="ARBA" id="ARBA00022908"/>
    </source>
</evidence>
<keyword evidence="15" id="KW-1185">Reference proteome</keyword>
<feature type="active site" evidence="10">
    <location>
        <position position="275"/>
    </location>
</feature>
<keyword evidence="5 10" id="KW-0159">Chromosome partition</keyword>
<evidence type="ECO:0000313" key="15">
    <source>
        <dbReference type="Proteomes" id="UP000030643"/>
    </source>
</evidence>
<dbReference type="GO" id="GO:0051301">
    <property type="term" value="P:cell division"/>
    <property type="evidence" value="ECO:0007669"/>
    <property type="project" value="UniProtKB-UniRule"/>
</dbReference>
<dbReference type="PROSITE" id="PS51898">
    <property type="entry name" value="TYR_RECOMBINASE"/>
    <property type="match status" value="1"/>
</dbReference>
<feature type="active site" evidence="10">
    <location>
        <position position="176"/>
    </location>
</feature>
<keyword evidence="7 10" id="KW-0238">DNA-binding</keyword>
<keyword evidence="4 10" id="KW-0132">Cell division</keyword>
<dbReference type="PROSITE" id="PS51900">
    <property type="entry name" value="CB"/>
    <property type="match status" value="1"/>
</dbReference>
<keyword evidence="3 10" id="KW-0963">Cytoplasm</keyword>
<dbReference type="CDD" id="cd00798">
    <property type="entry name" value="INT_XerDC_C"/>
    <property type="match status" value="1"/>
</dbReference>
<dbReference type="Gene3D" id="1.10.443.10">
    <property type="entry name" value="Intergrase catalytic core"/>
    <property type="match status" value="1"/>
</dbReference>
<evidence type="ECO:0000256" key="10">
    <source>
        <dbReference type="HAMAP-Rule" id="MF_01808"/>
    </source>
</evidence>
<accession>A0A069CSI0</accession>
<dbReference type="AlphaFoldDB" id="A0A069CSI0"/>
<evidence type="ECO:0000256" key="4">
    <source>
        <dbReference type="ARBA" id="ARBA00022618"/>
    </source>
</evidence>
<dbReference type="InterPro" id="IPR013762">
    <property type="entry name" value="Integrase-like_cat_sf"/>
</dbReference>
<dbReference type="InterPro" id="IPR050090">
    <property type="entry name" value="Tyrosine_recombinase_XerCD"/>
</dbReference>
<evidence type="ECO:0000256" key="5">
    <source>
        <dbReference type="ARBA" id="ARBA00022829"/>
    </source>
</evidence>
<dbReference type="GO" id="GO:0009037">
    <property type="term" value="F:tyrosine-based site-specific recombinase activity"/>
    <property type="evidence" value="ECO:0007669"/>
    <property type="project" value="UniProtKB-UniRule"/>
</dbReference>
<dbReference type="InterPro" id="IPR011010">
    <property type="entry name" value="DNA_brk_join_enz"/>
</dbReference>
<evidence type="ECO:0000256" key="3">
    <source>
        <dbReference type="ARBA" id="ARBA00022490"/>
    </source>
</evidence>
<evidence type="ECO:0000313" key="14">
    <source>
        <dbReference type="EMBL" id="GAK30332.1"/>
    </source>
</evidence>
<dbReference type="InterPro" id="IPR002104">
    <property type="entry name" value="Integrase_catalytic"/>
</dbReference>
<dbReference type="GO" id="GO:0003677">
    <property type="term" value="F:DNA binding"/>
    <property type="evidence" value="ECO:0007669"/>
    <property type="project" value="UniProtKB-UniRule"/>
</dbReference>
<evidence type="ECO:0000259" key="12">
    <source>
        <dbReference type="PROSITE" id="PS51898"/>
    </source>
</evidence>
<comment type="similarity">
    <text evidence="2 10">Belongs to the 'phage' integrase family. XerC subfamily.</text>
</comment>
<comment type="subcellular location">
    <subcellularLocation>
        <location evidence="1 10">Cytoplasm</location>
    </subcellularLocation>
</comment>